<dbReference type="Proteomes" id="UP000001601">
    <property type="component" value="Unassembled WGS sequence"/>
</dbReference>
<sequence length="280" mass="32352">MKYSYLLISLLLSFNGIRAQQQAEVEYDYKAVYRLTFQQDSTDISSIAEETVLLYLNPNQSRYLSLGQQTKDSLFATLDRNTKSMAQFSRIRAMIPKTAFNYIIFKSTKKQQLLYAEKIVKDKFKYVENLPLQSWEIQTETKAYLGYTVQRATTTFAGRKYTAWFTAALPFSDGPYKFGGLPGLILEIYDAQKNYHFSLKGFEKLKEPVQPNIRLNTYKRVTKADFLQIKEHYEQDPLDAMESAGIKLDFSNSSLSRAQAKQDLRASHQKKNNAIELLNN</sequence>
<accession>A3XJ29</accession>
<proteinExistence type="predicted"/>
<protein>
    <recommendedName>
        <fullName evidence="3">GLPGLI family protein</fullName>
    </recommendedName>
</protein>
<dbReference type="EMBL" id="AANC01000002">
    <property type="protein sequence ID" value="EAQ50442.1"/>
    <property type="molecule type" value="Genomic_DNA"/>
</dbReference>
<dbReference type="eggNOG" id="ENOG5031YMS">
    <property type="taxonomic scope" value="Bacteria"/>
</dbReference>
<evidence type="ECO:0008006" key="3">
    <source>
        <dbReference type="Google" id="ProtNLM"/>
    </source>
</evidence>
<dbReference type="InterPro" id="IPR005901">
    <property type="entry name" value="GLPGLI"/>
</dbReference>
<gene>
    <name evidence="1" type="ORF">MED217_05402</name>
</gene>
<dbReference type="RefSeq" id="WP_009779466.1">
    <property type="nucleotide sequence ID" value="NZ_CH672395.1"/>
</dbReference>
<dbReference type="HOGENOM" id="CLU_066214_1_1_10"/>
<keyword evidence="2" id="KW-1185">Reference proteome</keyword>
<evidence type="ECO:0000313" key="1">
    <source>
        <dbReference type="EMBL" id="EAQ50442.1"/>
    </source>
</evidence>
<organism evidence="1 2">
    <name type="scientific">Leeuwenhoekiella blandensis (strain CECT 7118 / CCUG 51940 / KCTC 22103 / MED217)</name>
    <name type="common">Flavobacterium sp. (strain MED217)</name>
    <dbReference type="NCBI Taxonomy" id="398720"/>
    <lineage>
        <taxon>Bacteria</taxon>
        <taxon>Pseudomonadati</taxon>
        <taxon>Bacteroidota</taxon>
        <taxon>Flavobacteriia</taxon>
        <taxon>Flavobacteriales</taxon>
        <taxon>Flavobacteriaceae</taxon>
        <taxon>Leeuwenhoekiella</taxon>
    </lineage>
</organism>
<name>A3XJ29_LEEBM</name>
<comment type="caution">
    <text evidence="1">The sequence shown here is derived from an EMBL/GenBank/DDBJ whole genome shotgun (WGS) entry which is preliminary data.</text>
</comment>
<dbReference type="NCBIfam" id="TIGR01200">
    <property type="entry name" value="GLPGLI"/>
    <property type="match status" value="1"/>
</dbReference>
<dbReference type="STRING" id="398720.MED217_05402"/>
<reference evidence="1 2" key="1">
    <citation type="journal article" date="2007" name="Nature">
        <title>Light stimulates growth of proteorhodopsin-containing marine Flavobacteria.</title>
        <authorList>
            <person name="Gomez-Consarnau L."/>
            <person name="Gonzalez J.M."/>
            <person name="Coll-Llado M."/>
            <person name="Gourdon P."/>
            <person name="Pascher T."/>
            <person name="Neutze R."/>
            <person name="Pedros-Alio C."/>
            <person name="Pinhassi J."/>
        </authorList>
    </citation>
    <scope>NUCLEOTIDE SEQUENCE [LARGE SCALE GENOMIC DNA]</scope>
    <source>
        <strain evidence="1 2">MED217</strain>
    </source>
</reference>
<dbReference type="AlphaFoldDB" id="A3XJ29"/>
<dbReference type="Pfam" id="PF22252">
    <property type="entry name" value="PNGase_F-II_N"/>
    <property type="match status" value="1"/>
</dbReference>
<dbReference type="OrthoDB" id="1440774at2"/>
<evidence type="ECO:0000313" key="2">
    <source>
        <dbReference type="Proteomes" id="UP000001601"/>
    </source>
</evidence>